<reference evidence="1" key="1">
    <citation type="journal article" date="2021" name="Microb. Physiol.">
        <title>Proteogenomic Insights into the Physiology of Marine, Sulfate-Reducing, Filamentous Desulfonema limicola and Desulfonema magnum.</title>
        <authorList>
            <person name="Schnaars V."/>
            <person name="Wohlbrand L."/>
            <person name="Scheve S."/>
            <person name="Hinrichs C."/>
            <person name="Reinhardt R."/>
            <person name="Rabus R."/>
        </authorList>
    </citation>
    <scope>NUCLEOTIDE SEQUENCE</scope>
    <source>
        <strain evidence="1">4be13</strain>
    </source>
</reference>
<evidence type="ECO:0000313" key="2">
    <source>
        <dbReference type="Proteomes" id="UP000663722"/>
    </source>
</evidence>
<dbReference type="EMBL" id="CP061800">
    <property type="protein sequence ID" value="QTA88832.1"/>
    <property type="molecule type" value="Genomic_DNA"/>
</dbReference>
<dbReference type="RefSeq" id="WP_207683415.1">
    <property type="nucleotide sequence ID" value="NZ_CP061800.1"/>
</dbReference>
<organism evidence="1 2">
    <name type="scientific">Desulfonema magnum</name>
    <dbReference type="NCBI Taxonomy" id="45655"/>
    <lineage>
        <taxon>Bacteria</taxon>
        <taxon>Pseudomonadati</taxon>
        <taxon>Thermodesulfobacteriota</taxon>
        <taxon>Desulfobacteria</taxon>
        <taxon>Desulfobacterales</taxon>
        <taxon>Desulfococcaceae</taxon>
        <taxon>Desulfonema</taxon>
    </lineage>
</organism>
<dbReference type="KEGG" id="dmm:dnm_048790"/>
<name>A0A975BP39_9BACT</name>
<keyword evidence="2" id="KW-1185">Reference proteome</keyword>
<dbReference type="Proteomes" id="UP000663722">
    <property type="component" value="Chromosome"/>
</dbReference>
<evidence type="ECO:0000313" key="1">
    <source>
        <dbReference type="EMBL" id="QTA88832.1"/>
    </source>
</evidence>
<sequence length="155" mass="17840">MKKKVRYLFEPVTAPQMRYIWGLAKGRTEQLYEMCVRLTGFPSVSFLSMQEASYVIETLKGPTRWLKPPPPKTAEQIGGDTTAMPSYGQMVGIRKLALETGWDKEHLKSHIERQYKTAFRSLDREQARGVYAGLVNIRTYPDKNELESGLRRALR</sequence>
<dbReference type="AlphaFoldDB" id="A0A975BP39"/>
<accession>A0A975BP39</accession>
<proteinExistence type="predicted"/>
<protein>
    <submittedName>
        <fullName evidence="1">Uncharacterized protein</fullName>
    </submittedName>
</protein>
<gene>
    <name evidence="1" type="ORF">dnm_048790</name>
</gene>